<evidence type="ECO:0000313" key="1">
    <source>
        <dbReference type="EMBL" id="MBB3116314.1"/>
    </source>
</evidence>
<accession>A0A8H9Y7P9</accession>
<dbReference type="Gene3D" id="2.40.110.10">
    <property type="entry name" value="Butyryl-CoA Dehydrogenase, subunit A, domain 2"/>
    <property type="match status" value="1"/>
</dbReference>
<dbReference type="GO" id="GO:0003995">
    <property type="term" value="F:acyl-CoA dehydrogenase activity"/>
    <property type="evidence" value="ECO:0007669"/>
    <property type="project" value="TreeGrafter"/>
</dbReference>
<comment type="caution">
    <text evidence="1">The sequence shown here is derived from an EMBL/GenBank/DDBJ whole genome shotgun (WGS) entry which is preliminary data.</text>
</comment>
<dbReference type="InterPro" id="IPR009100">
    <property type="entry name" value="AcylCoA_DH/oxidase_NM_dom_sf"/>
</dbReference>
<dbReference type="AlphaFoldDB" id="A0A8H9Y7P9"/>
<dbReference type="InterPro" id="IPR046373">
    <property type="entry name" value="Acyl-CoA_Oxase/DH_mid-dom_sf"/>
</dbReference>
<dbReference type="Gene3D" id="1.10.540.10">
    <property type="entry name" value="Acyl-CoA dehydrogenase/oxidase, N-terminal domain"/>
    <property type="match status" value="1"/>
</dbReference>
<dbReference type="PANTHER" id="PTHR43884:SF12">
    <property type="entry name" value="ISOVALERYL-COA DEHYDROGENASE, MITOCHONDRIAL-RELATED"/>
    <property type="match status" value="1"/>
</dbReference>
<proteinExistence type="predicted"/>
<dbReference type="SUPFAM" id="SSF47203">
    <property type="entry name" value="Acyl-CoA dehydrogenase C-terminal domain-like"/>
    <property type="match status" value="1"/>
</dbReference>
<sequence length="370" mass="38626">MPETPASVDLTPLTLPSELASTVAENAKAVDTGDTDARYALPLLGEAGLLDAGAPEDRDGRLIDMVRTVRELSRYDLSVGFTVWATRMTLEYLRASESLRAAELAPALAAGERPGVTGMASAFKDFAGCGEVDLTAERVDGGYRVSGKLNWASNLYDDAVVVSAATTGTPGDGDATATKILFVVEAGAEGMTFGRPFGLLGLNATASAWVSLDGVFVADDAVLTTDLHPFLARVRPTFALLQISECIGVAEAAVAAAAPRLTGLNATFREDWDRVRGTVADLVERQEEIVGRVAAGTVDAVALLELRLDAAEAAVAAAGVEVRVAGGAGYARTSPASRRFREAAFIPVQSPSESQLRWELARARAGALSA</sequence>
<dbReference type="EMBL" id="JACHWT010000006">
    <property type="protein sequence ID" value="MBB3116314.1"/>
    <property type="molecule type" value="Genomic_DNA"/>
</dbReference>
<gene>
    <name evidence="1" type="ORF">FHU32_001549</name>
</gene>
<dbReference type="InterPro" id="IPR036250">
    <property type="entry name" value="AcylCo_DH-like_C"/>
</dbReference>
<protein>
    <submittedName>
        <fullName evidence="1">Alkylation response protein AidB-like acyl-CoA dehydrogenase</fullName>
    </submittedName>
</protein>
<dbReference type="PANTHER" id="PTHR43884">
    <property type="entry name" value="ACYL-COA DEHYDROGENASE"/>
    <property type="match status" value="1"/>
</dbReference>
<dbReference type="SUPFAM" id="SSF56645">
    <property type="entry name" value="Acyl-CoA dehydrogenase NM domain-like"/>
    <property type="match status" value="1"/>
</dbReference>
<reference evidence="1" key="1">
    <citation type="submission" date="2020-08" db="EMBL/GenBank/DDBJ databases">
        <title>Sequencing the genomes of 1000 actinobacteria strains.</title>
        <authorList>
            <person name="Klenk H.-P."/>
        </authorList>
    </citation>
    <scope>NUCLEOTIDE SEQUENCE</scope>
    <source>
        <strain evidence="1">DSM 20582</strain>
    </source>
</reference>
<evidence type="ECO:0000313" key="2">
    <source>
        <dbReference type="Proteomes" id="UP000612712"/>
    </source>
</evidence>
<organism evidence="1 2">
    <name type="scientific">Corynebacterium bovis DSM 20582 = CIP 54.80</name>
    <dbReference type="NCBI Taxonomy" id="927655"/>
    <lineage>
        <taxon>Bacteria</taxon>
        <taxon>Bacillati</taxon>
        <taxon>Actinomycetota</taxon>
        <taxon>Actinomycetes</taxon>
        <taxon>Mycobacteriales</taxon>
        <taxon>Corynebacteriaceae</taxon>
        <taxon>Corynebacterium</taxon>
    </lineage>
</organism>
<dbReference type="Proteomes" id="UP000612712">
    <property type="component" value="Unassembled WGS sequence"/>
</dbReference>
<name>A0A8H9Y7P9_9CORY</name>
<dbReference type="InterPro" id="IPR037069">
    <property type="entry name" value="AcylCoA_DH/ox_N_sf"/>
</dbReference>
<dbReference type="GO" id="GO:0050660">
    <property type="term" value="F:flavin adenine dinucleotide binding"/>
    <property type="evidence" value="ECO:0007669"/>
    <property type="project" value="InterPro"/>
</dbReference>
<dbReference type="RefSeq" id="WP_010268007.1">
    <property type="nucleotide sequence ID" value="NZ_AENJ01000148.1"/>
</dbReference>